<dbReference type="Proteomes" id="UP000799767">
    <property type="component" value="Unassembled WGS sequence"/>
</dbReference>
<proteinExistence type="predicted"/>
<reference evidence="1" key="1">
    <citation type="journal article" date="2020" name="Stud. Mycol.">
        <title>101 Dothideomycetes genomes: a test case for predicting lifestyles and emergence of pathogens.</title>
        <authorList>
            <person name="Haridas S."/>
            <person name="Albert R."/>
            <person name="Binder M."/>
            <person name="Bloem J."/>
            <person name="Labutti K."/>
            <person name="Salamov A."/>
            <person name="Andreopoulos B."/>
            <person name="Baker S."/>
            <person name="Barry K."/>
            <person name="Bills G."/>
            <person name="Bluhm B."/>
            <person name="Cannon C."/>
            <person name="Castanera R."/>
            <person name="Culley D."/>
            <person name="Daum C."/>
            <person name="Ezra D."/>
            <person name="Gonzalez J."/>
            <person name="Henrissat B."/>
            <person name="Kuo A."/>
            <person name="Liang C."/>
            <person name="Lipzen A."/>
            <person name="Lutzoni F."/>
            <person name="Magnuson J."/>
            <person name="Mondo S."/>
            <person name="Nolan M."/>
            <person name="Ohm R."/>
            <person name="Pangilinan J."/>
            <person name="Park H.-J."/>
            <person name="Ramirez L."/>
            <person name="Alfaro M."/>
            <person name="Sun H."/>
            <person name="Tritt A."/>
            <person name="Yoshinaga Y."/>
            <person name="Zwiers L.-H."/>
            <person name="Turgeon B."/>
            <person name="Goodwin S."/>
            <person name="Spatafora J."/>
            <person name="Crous P."/>
            <person name="Grigoriev I."/>
        </authorList>
    </citation>
    <scope>NUCLEOTIDE SEQUENCE</scope>
    <source>
        <strain evidence="1">CBS 113389</strain>
    </source>
</reference>
<organism evidence="1 2">
    <name type="scientific">Neohortaea acidophila</name>
    <dbReference type="NCBI Taxonomy" id="245834"/>
    <lineage>
        <taxon>Eukaryota</taxon>
        <taxon>Fungi</taxon>
        <taxon>Dikarya</taxon>
        <taxon>Ascomycota</taxon>
        <taxon>Pezizomycotina</taxon>
        <taxon>Dothideomycetes</taxon>
        <taxon>Dothideomycetidae</taxon>
        <taxon>Mycosphaerellales</taxon>
        <taxon>Teratosphaeriaceae</taxon>
        <taxon>Neohortaea</taxon>
    </lineage>
</organism>
<evidence type="ECO:0000313" key="1">
    <source>
        <dbReference type="EMBL" id="KAF2483313.1"/>
    </source>
</evidence>
<keyword evidence="2" id="KW-1185">Reference proteome</keyword>
<dbReference type="OrthoDB" id="2269179at2759"/>
<protein>
    <submittedName>
        <fullName evidence="1">Uncharacterized protein</fullName>
    </submittedName>
</protein>
<dbReference type="EMBL" id="MU001635">
    <property type="protein sequence ID" value="KAF2483313.1"/>
    <property type="molecule type" value="Genomic_DNA"/>
</dbReference>
<accession>A0A6A6PV30</accession>
<sequence>MKMELSTQESQPSEPGQHFYVRSWCLTSQELEAVVTILEKPDLVWPQVRKWRQILDVHALDGIGSQATYTIRYLGTCASPSRPIDRHIQDLVSPTAAFIQSFTGALRDAFPDWKDSAQVHRLPDAHIPPTSLLDADELERLLIAFFDRSTLLNRQPGGFHVSYVSFEEDAQGFRALRTDFWRLFQTKARHSANVTLALAAHFNQVQSWANSNPLESGTHIGKFSDRQRLMIQQSATPLMYEDMCVMVFIGKDQTLEEYRSCDAFITGPSRAGGFARSLLRRNVQLEAQGTQLHPSPMQSFNPTNGPWCFVDLWPWLRHTNISQAKHYLQAYLGIVQPIIAVSFSGAVNRITRANFMDGPNILRNIFGTVIGEGTIQFSEYDHQSQEFTASSAFINIPHIDPGYAKHHSQHPKYMRIVDMTMQYTFLVGNIALQFIDQRHFGNRLELCRAILDHVATLRETSPPHRRFLSQLRQARDEYIAFSYKETANPSNDVKHIERPNFDRLRPEDCDPDTWFDDPKSRRDAAQCAGLYTAQSRDAPINHKPEVFLTPQECQGRLIKVGKRGLFSIPWKRSSDGALISTKMHTGFHEAWEQRHYMFFTKHGIDLVKPSGEVIRRLRGPLQNGVVTIEAAQFSLQKDAQELWMTACRAHGLALEKDVGDDNTGDGDPWEGVDAGVPLLNERAMTETPKQNRPPLREDANWLLNEFICQTPHLANGGTFRTGTVDRFPDSTEDLQRFVTFLKQPQYRNHPYAPKWLFYFDRDVPKTQTLAKNLPMLRATTKTRIRFSSTTMRIPTMAKHKKSSKGIRVNETRFELGGPGSAMANPFSAGSGQSCVTVV</sequence>
<dbReference type="RefSeq" id="XP_033589883.1">
    <property type="nucleotide sequence ID" value="XM_033729559.1"/>
</dbReference>
<dbReference type="GeneID" id="54470561"/>
<evidence type="ECO:0000313" key="2">
    <source>
        <dbReference type="Proteomes" id="UP000799767"/>
    </source>
</evidence>
<gene>
    <name evidence="1" type="ORF">BDY17DRAFT_145144</name>
</gene>
<name>A0A6A6PV30_9PEZI</name>
<dbReference type="AlphaFoldDB" id="A0A6A6PV30"/>